<dbReference type="Proteomes" id="UP000198937">
    <property type="component" value="Unassembled WGS sequence"/>
</dbReference>
<feature type="region of interest" description="Disordered" evidence="1">
    <location>
        <begin position="131"/>
        <end position="151"/>
    </location>
</feature>
<evidence type="ECO:0000256" key="1">
    <source>
        <dbReference type="SAM" id="MobiDB-lite"/>
    </source>
</evidence>
<feature type="transmembrane region" description="Helical" evidence="2">
    <location>
        <begin position="263"/>
        <end position="280"/>
    </location>
</feature>
<dbReference type="RefSeq" id="WP_229688442.1">
    <property type="nucleotide sequence ID" value="NZ_BMMJ01000007.1"/>
</dbReference>
<keyword evidence="2" id="KW-0472">Membrane</keyword>
<feature type="compositionally biased region" description="Low complexity" evidence="1">
    <location>
        <begin position="131"/>
        <end position="143"/>
    </location>
</feature>
<feature type="region of interest" description="Disordered" evidence="1">
    <location>
        <begin position="312"/>
        <end position="342"/>
    </location>
</feature>
<reference evidence="3 4" key="1">
    <citation type="submission" date="2016-06" db="EMBL/GenBank/DDBJ databases">
        <authorList>
            <person name="Kjaerup R.B."/>
            <person name="Dalgaard T.S."/>
            <person name="Juul-Madsen H.R."/>
        </authorList>
    </citation>
    <scope>NUCLEOTIDE SEQUENCE [LARGE SCALE GENOMIC DNA]</scope>
    <source>
        <strain evidence="3 4">DSM 45577</strain>
    </source>
</reference>
<dbReference type="STRING" id="683228.GA0070617_5472"/>
<keyword evidence="2" id="KW-1133">Transmembrane helix</keyword>
<organism evidence="3 4">
    <name type="scientific">Micromonospora yangpuensis</name>
    <dbReference type="NCBI Taxonomy" id="683228"/>
    <lineage>
        <taxon>Bacteria</taxon>
        <taxon>Bacillati</taxon>
        <taxon>Actinomycetota</taxon>
        <taxon>Actinomycetes</taxon>
        <taxon>Micromonosporales</taxon>
        <taxon>Micromonosporaceae</taxon>
        <taxon>Micromonospora</taxon>
    </lineage>
</organism>
<feature type="region of interest" description="Disordered" evidence="1">
    <location>
        <begin position="60"/>
        <end position="81"/>
    </location>
</feature>
<dbReference type="EMBL" id="FMIA01000002">
    <property type="protein sequence ID" value="SCL64432.1"/>
    <property type="molecule type" value="Genomic_DNA"/>
</dbReference>
<gene>
    <name evidence="3" type="ORF">GA0070617_5472</name>
</gene>
<keyword evidence="2" id="KW-0812">Transmembrane</keyword>
<accession>A0A1C6VDM7</accession>
<evidence type="ECO:0000256" key="2">
    <source>
        <dbReference type="SAM" id="Phobius"/>
    </source>
</evidence>
<feature type="region of interest" description="Disordered" evidence="1">
    <location>
        <begin position="1"/>
        <end position="35"/>
    </location>
</feature>
<evidence type="ECO:0000313" key="4">
    <source>
        <dbReference type="Proteomes" id="UP000198937"/>
    </source>
</evidence>
<feature type="transmembrane region" description="Helical" evidence="2">
    <location>
        <begin position="234"/>
        <end position="257"/>
    </location>
</feature>
<name>A0A1C6VDM7_9ACTN</name>
<keyword evidence="4" id="KW-1185">Reference proteome</keyword>
<protein>
    <submittedName>
        <fullName evidence="3">Uncharacterized protein</fullName>
    </submittedName>
</protein>
<proteinExistence type="predicted"/>
<evidence type="ECO:0000313" key="3">
    <source>
        <dbReference type="EMBL" id="SCL64432.1"/>
    </source>
</evidence>
<dbReference type="AlphaFoldDB" id="A0A1C6VDM7"/>
<feature type="compositionally biased region" description="Basic and acidic residues" evidence="1">
    <location>
        <begin position="312"/>
        <end position="328"/>
    </location>
</feature>
<sequence length="342" mass="36219">MNLTGQRRLGLPTRVDDASGGRPAVTGGGGQPAHRDDRAAVVTALRLGWWLADAFHQVRCPDATPRPGTPTPGRRPHKLSNFTEMPVPQRMRMYLDGVDVALTELAGLTRPGRPVPSTAATWARLDAADPAITAGPAGPAAPEHPADPVTTGWAGDMLELLDELNLAVLQTAAERDDELAALGAELRDQGELWRGVLTGGLHPRDLLDEDDYAQVARNLIIRDRRLVVQAARGIFVPVLVPLLAVLLVVVGVSAFAASGSPTTRGAVALVGLGAGLAAIWRSVSASALAVAGEVNRPLVDSELTVRMADRLSRPLHRPPGDDHPDQQRPVHRPGPVPHQAAR</sequence>